<dbReference type="PANTHER" id="PTHR33795">
    <property type="entry name" value="INSERTION ELEMENT IS150 PROTEIN INSJ"/>
    <property type="match status" value="1"/>
</dbReference>
<evidence type="ECO:0008006" key="4">
    <source>
        <dbReference type="Google" id="ProtNLM"/>
    </source>
</evidence>
<feature type="region of interest" description="Disordered" evidence="1">
    <location>
        <begin position="62"/>
        <end position="81"/>
    </location>
</feature>
<dbReference type="InterPro" id="IPR009057">
    <property type="entry name" value="Homeodomain-like_sf"/>
</dbReference>
<dbReference type="SUPFAM" id="SSF46689">
    <property type="entry name" value="Homeodomain-like"/>
    <property type="match status" value="1"/>
</dbReference>
<organism evidence="2 3">
    <name type="scientific">Wohlfahrtiimonas larvae</name>
    <dbReference type="NCBI Taxonomy" id="1157986"/>
    <lineage>
        <taxon>Bacteria</taxon>
        <taxon>Pseudomonadati</taxon>
        <taxon>Pseudomonadota</taxon>
        <taxon>Gammaproteobacteria</taxon>
        <taxon>Cardiobacteriales</taxon>
        <taxon>Ignatzschineriaceae</taxon>
        <taxon>Wohlfahrtiimonas</taxon>
    </lineage>
</organism>
<comment type="caution">
    <text evidence="2">The sequence shown here is derived from an EMBL/GenBank/DDBJ whole genome shotgun (WGS) entry which is preliminary data.</text>
</comment>
<reference evidence="3" key="1">
    <citation type="journal article" date="2019" name="Int. J. Syst. Evol. Microbiol.">
        <title>The Global Catalogue of Microorganisms (GCM) 10K type strain sequencing project: providing services to taxonomists for standard genome sequencing and annotation.</title>
        <authorList>
            <consortium name="The Broad Institute Genomics Platform"/>
            <consortium name="The Broad Institute Genome Sequencing Center for Infectious Disease"/>
            <person name="Wu L."/>
            <person name="Ma J."/>
        </authorList>
    </citation>
    <scope>NUCLEOTIDE SEQUENCE [LARGE SCALE GENOMIC DNA]</scope>
    <source>
        <strain evidence="3">JCM 18424</strain>
    </source>
</reference>
<evidence type="ECO:0000313" key="2">
    <source>
        <dbReference type="EMBL" id="GAA5103309.1"/>
    </source>
</evidence>
<keyword evidence="3" id="KW-1185">Reference proteome</keyword>
<evidence type="ECO:0000313" key="3">
    <source>
        <dbReference type="Proteomes" id="UP001500631"/>
    </source>
</evidence>
<dbReference type="InterPro" id="IPR052057">
    <property type="entry name" value="IS150/IS1296_orfA-like"/>
</dbReference>
<proteinExistence type="predicted"/>
<dbReference type="EMBL" id="BAABKE010000008">
    <property type="protein sequence ID" value="GAA5103309.1"/>
    <property type="molecule type" value="Genomic_DNA"/>
</dbReference>
<dbReference type="Proteomes" id="UP001500631">
    <property type="component" value="Unassembled WGS sequence"/>
</dbReference>
<dbReference type="PANTHER" id="PTHR33795:SF1">
    <property type="entry name" value="INSERTION ELEMENT IS150 PROTEIN INSJ"/>
    <property type="match status" value="1"/>
</dbReference>
<sequence length="127" mass="14857">MVNQGFSQEQQNDYILLNLNIMSDHYYSAREAASYFNIPAFTSILEWQTLFKEGGLSALEPRKKGIPTKMRLPKKPDNRTEQERLIDKLQAELAYLRAENDVLKKFQELDAKEEAFRRKQSSQKISK</sequence>
<gene>
    <name evidence="2" type="ORF">GCM10023338_21700</name>
</gene>
<evidence type="ECO:0000256" key="1">
    <source>
        <dbReference type="SAM" id="MobiDB-lite"/>
    </source>
</evidence>
<name>A0ABP9MW75_9GAMM</name>
<accession>A0ABP9MW75</accession>
<protein>
    <recommendedName>
        <fullName evidence="4">Transposase</fullName>
    </recommendedName>
</protein>